<comment type="cofactor">
    <cofactor evidence="12">
        <name>Zn(2+)</name>
        <dbReference type="ChEBI" id="CHEBI:29105"/>
    </cofactor>
    <text evidence="12">Binds 2 zinc ions per subunit.</text>
</comment>
<keyword evidence="8 12" id="KW-0067">ATP-binding</keyword>
<dbReference type="AlphaFoldDB" id="A0A4Z0D0M5"/>
<dbReference type="Pfam" id="PF18319">
    <property type="entry name" value="Zn_ribbon_PriA"/>
    <property type="match status" value="1"/>
</dbReference>
<name>A0A4Z0D0M5_9ENTE</name>
<reference evidence="16 18" key="1">
    <citation type="submission" date="2019-03" db="EMBL/GenBank/DDBJ databases">
        <title>Vagococcus sp. was isolated fron gut of Carduelis flavirostris.</title>
        <authorList>
            <person name="Ge Y."/>
        </authorList>
    </citation>
    <scope>NUCLEOTIDE SEQUENCE [LARGE SCALE GENOMIC DNA]</scope>
    <source>
        <strain evidence="16 18">CF-210</strain>
    </source>
</reference>
<dbReference type="PANTHER" id="PTHR30580">
    <property type="entry name" value="PRIMOSOMAL PROTEIN N"/>
    <property type="match status" value="1"/>
</dbReference>
<keyword evidence="1 12" id="KW-0639">Primosome</keyword>
<feature type="domain" description="Helicase ATP-binding" evidence="13">
    <location>
        <begin position="284"/>
        <end position="450"/>
    </location>
</feature>
<comment type="subunit">
    <text evidence="12">Component of the replication restart primosome.</text>
</comment>
<evidence type="ECO:0000313" key="15">
    <source>
        <dbReference type="EMBL" id="QCA29607.1"/>
    </source>
</evidence>
<feature type="binding site" evidence="12">
    <location>
        <position position="553"/>
    </location>
    <ligand>
        <name>Zn(2+)</name>
        <dbReference type="ChEBI" id="CHEBI:29105"/>
        <label>1</label>
    </ligand>
</feature>
<feature type="binding site" evidence="12">
    <location>
        <position position="513"/>
    </location>
    <ligand>
        <name>Zn(2+)</name>
        <dbReference type="ChEBI" id="CHEBI:29105"/>
        <label>1</label>
    </ligand>
</feature>
<feature type="binding site" evidence="12">
    <location>
        <position position="525"/>
    </location>
    <ligand>
        <name>Zn(2+)</name>
        <dbReference type="ChEBI" id="CHEBI:29105"/>
        <label>2</label>
    </ligand>
</feature>
<accession>A0A4Z0D0M5</accession>
<dbReference type="SMART" id="SM00490">
    <property type="entry name" value="HELICc"/>
    <property type="match status" value="1"/>
</dbReference>
<evidence type="ECO:0000313" key="18">
    <source>
        <dbReference type="Proteomes" id="UP000297725"/>
    </source>
</evidence>
<dbReference type="InterPro" id="IPR042115">
    <property type="entry name" value="PriA_3primeBD_sf"/>
</dbReference>
<dbReference type="CDD" id="cd17929">
    <property type="entry name" value="DEXHc_priA"/>
    <property type="match status" value="1"/>
</dbReference>
<dbReference type="GO" id="GO:0043138">
    <property type="term" value="F:3'-5' DNA helicase activity"/>
    <property type="evidence" value="ECO:0007669"/>
    <property type="project" value="UniProtKB-EC"/>
</dbReference>
<dbReference type="GO" id="GO:0006269">
    <property type="term" value="P:DNA replication, synthesis of primer"/>
    <property type="evidence" value="ECO:0007669"/>
    <property type="project" value="UniProtKB-KW"/>
</dbReference>
<keyword evidence="7 12" id="KW-0862">Zinc</keyword>
<keyword evidence="3 12" id="KW-0479">Metal-binding</keyword>
<keyword evidence="10 12" id="KW-0413">Isomerase</keyword>
<evidence type="ECO:0000259" key="13">
    <source>
        <dbReference type="PROSITE" id="PS51192"/>
    </source>
</evidence>
<dbReference type="InterPro" id="IPR014001">
    <property type="entry name" value="Helicase_ATP-bd"/>
</dbReference>
<dbReference type="InterPro" id="IPR041222">
    <property type="entry name" value="PriA_3primeBD"/>
</dbReference>
<protein>
    <recommendedName>
        <fullName evidence="12">Replication restart protein PriA</fullName>
    </recommendedName>
    <alternativeName>
        <fullName evidence="12">ATP-dependent DNA helicase PriA</fullName>
        <ecNumber evidence="12">5.6.2.4</ecNumber>
    </alternativeName>
    <alternativeName>
        <fullName evidence="12">DNA 3'-5' helicase PriA</fullName>
    </alternativeName>
</protein>
<dbReference type="KEGG" id="vac:E4Z98_06250"/>
<evidence type="ECO:0000256" key="1">
    <source>
        <dbReference type="ARBA" id="ARBA00022515"/>
    </source>
</evidence>
<dbReference type="Pfam" id="PF17764">
    <property type="entry name" value="PriA_3primeBD"/>
    <property type="match status" value="1"/>
</dbReference>
<dbReference type="GO" id="GO:0008270">
    <property type="term" value="F:zinc ion binding"/>
    <property type="evidence" value="ECO:0007669"/>
    <property type="project" value="UniProtKB-UniRule"/>
</dbReference>
<evidence type="ECO:0000256" key="12">
    <source>
        <dbReference type="HAMAP-Rule" id="MF_00983"/>
    </source>
</evidence>
<evidence type="ECO:0000313" key="17">
    <source>
        <dbReference type="Proteomes" id="UP000296883"/>
    </source>
</evidence>
<evidence type="ECO:0000256" key="3">
    <source>
        <dbReference type="ARBA" id="ARBA00022723"/>
    </source>
</evidence>
<evidence type="ECO:0000256" key="9">
    <source>
        <dbReference type="ARBA" id="ARBA00023125"/>
    </source>
</evidence>
<comment type="catalytic activity">
    <reaction evidence="11 12">
        <text>ATP + H2O = ADP + phosphate + H(+)</text>
        <dbReference type="Rhea" id="RHEA:13065"/>
        <dbReference type="ChEBI" id="CHEBI:15377"/>
        <dbReference type="ChEBI" id="CHEBI:15378"/>
        <dbReference type="ChEBI" id="CHEBI:30616"/>
        <dbReference type="ChEBI" id="CHEBI:43474"/>
        <dbReference type="ChEBI" id="CHEBI:456216"/>
        <dbReference type="EC" id="5.6.2.4"/>
    </reaction>
</comment>
<dbReference type="FunFam" id="3.40.50.300:FF:000489">
    <property type="entry name" value="Primosome assembly protein PriA"/>
    <property type="match status" value="1"/>
</dbReference>
<dbReference type="SMART" id="SM00487">
    <property type="entry name" value="DEXDc"/>
    <property type="match status" value="1"/>
</dbReference>
<dbReference type="Pfam" id="PF18074">
    <property type="entry name" value="PriA_C"/>
    <property type="match status" value="1"/>
</dbReference>
<dbReference type="Pfam" id="PF00271">
    <property type="entry name" value="Helicase_C"/>
    <property type="match status" value="1"/>
</dbReference>
<dbReference type="PANTHER" id="PTHR30580:SF0">
    <property type="entry name" value="PRIMOSOMAL PROTEIN N"/>
    <property type="match status" value="1"/>
</dbReference>
<dbReference type="SUPFAM" id="SSF52540">
    <property type="entry name" value="P-loop containing nucleoside triphosphate hydrolases"/>
    <property type="match status" value="2"/>
</dbReference>
<organism evidence="15 17">
    <name type="scientific">Vagococcus xieshaowenii</name>
    <dbReference type="NCBI Taxonomy" id="2562451"/>
    <lineage>
        <taxon>Bacteria</taxon>
        <taxon>Bacillati</taxon>
        <taxon>Bacillota</taxon>
        <taxon>Bacilli</taxon>
        <taxon>Lactobacillales</taxon>
        <taxon>Enterococcaceae</taxon>
        <taxon>Vagococcus</taxon>
    </lineage>
</organism>
<dbReference type="OrthoDB" id="9759544at2"/>
<evidence type="ECO:0000256" key="2">
    <source>
        <dbReference type="ARBA" id="ARBA00022705"/>
    </source>
</evidence>
<evidence type="ECO:0000256" key="5">
    <source>
        <dbReference type="ARBA" id="ARBA00022801"/>
    </source>
</evidence>
<evidence type="ECO:0000256" key="6">
    <source>
        <dbReference type="ARBA" id="ARBA00022806"/>
    </source>
</evidence>
<keyword evidence="4 12" id="KW-0547">Nucleotide-binding</keyword>
<dbReference type="GO" id="GO:1990077">
    <property type="term" value="C:primosome complex"/>
    <property type="evidence" value="ECO:0007669"/>
    <property type="project" value="UniProtKB-UniRule"/>
</dbReference>
<dbReference type="InterPro" id="IPR006935">
    <property type="entry name" value="Helicase/UvrB_N"/>
</dbReference>
<dbReference type="HAMAP" id="MF_00983">
    <property type="entry name" value="PriA"/>
    <property type="match status" value="1"/>
</dbReference>
<evidence type="ECO:0000256" key="4">
    <source>
        <dbReference type="ARBA" id="ARBA00022741"/>
    </source>
</evidence>
<dbReference type="InterPro" id="IPR001650">
    <property type="entry name" value="Helicase_C-like"/>
</dbReference>
<comment type="catalytic activity">
    <reaction evidence="12">
        <text>Couples ATP hydrolysis with the unwinding of duplex DNA by translocating in the 3'-5' direction.</text>
        <dbReference type="EC" id="5.6.2.4"/>
    </reaction>
</comment>
<dbReference type="EC" id="5.6.2.4" evidence="12"/>
<feature type="binding site" evidence="12">
    <location>
        <position position="516"/>
    </location>
    <ligand>
        <name>Zn(2+)</name>
        <dbReference type="ChEBI" id="CHEBI:29105"/>
        <label>1</label>
    </ligand>
</feature>
<dbReference type="PROSITE" id="PS51194">
    <property type="entry name" value="HELICASE_CTER"/>
    <property type="match status" value="1"/>
</dbReference>
<dbReference type="EMBL" id="SRHU01000037">
    <property type="protein sequence ID" value="TFZ39270.1"/>
    <property type="molecule type" value="Genomic_DNA"/>
</dbReference>
<gene>
    <name evidence="12 15" type="primary">priA</name>
    <name evidence="16" type="ORF">E4031_09615</name>
    <name evidence="15" type="ORF">E4Z98_06250</name>
</gene>
<evidence type="ECO:0000313" key="16">
    <source>
        <dbReference type="EMBL" id="TFZ39270.1"/>
    </source>
</evidence>
<sequence length="807" mass="91904">MRKVAEVIVDVPTMQTDLPYTYLIPDELEDKILPGMRVIVPFGKGNRKIQGFVTAINEILPTEDLTALKQIEAPMDLVPVLSKELLEMAEEMRRTTLAFKITCFQTMLPNVMKASYDKKLVVRSDCPQEIMDTVFDGLAEMTWEDAQTSGKLPTIMKLRQENLVDVVYLVNKKNRVKTIKGFQSLLTSQELMAVKDSLKPNAKQQHLLIDVLLLLDGSMISNKEAQELYDISTAVIKTGQTKGWLNIIEQEVKRDPYANHTFKQTFAATLNSEQQLAYEAITHAVREQKSETFLLEGITGSGKTEVYLQVIADVLKENKTGIVLVPEISLTPQTVRRFKERFGSEVAVLHSALSVGEKYDEWRKIEHGDAKVVVGARSAIFAPLDNLGVIIIDEEHESTYKQEENPRYHARDLAIWRANYHQCPVVLGSATPSLETRARAQKKVYHMLQLTERATQASRLPKTEIINMTEAETFGKMQTFSRHLLEKIQLRLHKKEQVVLMLNRRGYSSFVMCRDCGFVVPCPNCDISLTLHMDSHSMKCHYCGHEEPIPNKCPDCQSNKIRYYGTGTQKVEEELTQLFPKARILRMDVDTTRKKGAHERLLEQFGQHEADILLGTQMIAKGLDFPNVTLVGVLNADTALNLPDFRASERTFQLLTQVSGRAGRGDKAGEVVIQTFNPDHYAIQLAKRHDYEQFFRYEMSVRHEANYPPYYFTAQIIASHPEENVVAKKMYDILLGLKEQLSAQAIILGPTPKAVMRVNNRYFYQIVIKYKAEPHLYEYLRSILENNQTEISKGLKLSVDTEPLNFV</sequence>
<dbReference type="NCBIfam" id="TIGR00595">
    <property type="entry name" value="priA"/>
    <property type="match status" value="1"/>
</dbReference>
<dbReference type="PROSITE" id="PS51192">
    <property type="entry name" value="HELICASE_ATP_BIND_1"/>
    <property type="match status" value="1"/>
</dbReference>
<comment type="similarity">
    <text evidence="12">Belongs to the helicase family. PriA subfamily.</text>
</comment>
<dbReference type="GO" id="GO:0006310">
    <property type="term" value="P:DNA recombination"/>
    <property type="evidence" value="ECO:0007669"/>
    <property type="project" value="InterPro"/>
</dbReference>
<dbReference type="EMBL" id="CP038865">
    <property type="protein sequence ID" value="QCA29607.1"/>
    <property type="molecule type" value="Genomic_DNA"/>
</dbReference>
<dbReference type="GO" id="GO:0006270">
    <property type="term" value="P:DNA replication initiation"/>
    <property type="evidence" value="ECO:0007669"/>
    <property type="project" value="TreeGrafter"/>
</dbReference>
<feature type="domain" description="Helicase C-terminal" evidence="14">
    <location>
        <begin position="548"/>
        <end position="702"/>
    </location>
</feature>
<dbReference type="FunFam" id="3.40.1440.60:FF:000001">
    <property type="entry name" value="Primosomal protein N"/>
    <property type="match status" value="1"/>
</dbReference>
<dbReference type="GO" id="GO:0016787">
    <property type="term" value="F:hydrolase activity"/>
    <property type="evidence" value="ECO:0007669"/>
    <property type="project" value="UniProtKB-KW"/>
</dbReference>
<feature type="binding site" evidence="12">
    <location>
        <position position="543"/>
    </location>
    <ligand>
        <name>Zn(2+)</name>
        <dbReference type="ChEBI" id="CHEBI:29105"/>
        <label>2</label>
    </ligand>
</feature>
<keyword evidence="5 12" id="KW-0378">Hydrolase</keyword>
<evidence type="ECO:0000259" key="14">
    <source>
        <dbReference type="PROSITE" id="PS51194"/>
    </source>
</evidence>
<evidence type="ECO:0000256" key="10">
    <source>
        <dbReference type="ARBA" id="ARBA00023235"/>
    </source>
</evidence>
<evidence type="ECO:0000256" key="7">
    <source>
        <dbReference type="ARBA" id="ARBA00022833"/>
    </source>
</evidence>
<dbReference type="NCBIfam" id="NF004066">
    <property type="entry name" value="PRK05580.1-3"/>
    <property type="match status" value="1"/>
</dbReference>
<dbReference type="GO" id="GO:0006302">
    <property type="term" value="P:double-strand break repair"/>
    <property type="evidence" value="ECO:0007669"/>
    <property type="project" value="InterPro"/>
</dbReference>
<dbReference type="Proteomes" id="UP000296883">
    <property type="component" value="Chromosome"/>
</dbReference>
<dbReference type="RefSeq" id="WP_135255261.1">
    <property type="nucleotide sequence ID" value="NZ_CP038865.1"/>
</dbReference>
<keyword evidence="2 12" id="KW-0235">DNA replication</keyword>
<dbReference type="InterPro" id="IPR005259">
    <property type="entry name" value="PriA"/>
</dbReference>
<feature type="binding site" evidence="12">
    <location>
        <position position="522"/>
    </location>
    <ligand>
        <name>Zn(2+)</name>
        <dbReference type="ChEBI" id="CHEBI:29105"/>
        <label>2</label>
    </ligand>
</feature>
<keyword evidence="9 12" id="KW-0238">DNA-binding</keyword>
<proteinExistence type="inferred from homology"/>
<accession>A0A7Z1YBD6</accession>
<keyword evidence="6 12" id="KW-0347">Helicase</keyword>
<evidence type="ECO:0000256" key="11">
    <source>
        <dbReference type="ARBA" id="ARBA00048988"/>
    </source>
</evidence>
<comment type="function">
    <text evidence="12">Initiates the restart of stalled replication forks, which reloads the replicative helicase on sites other than the origin of replication. Recognizes and binds to abandoned replication forks and remodels them to uncover a helicase loading site. Promotes assembly of the primosome at these replication forks.</text>
</comment>
<dbReference type="InterPro" id="IPR041236">
    <property type="entry name" value="PriA_C"/>
</dbReference>
<dbReference type="GO" id="GO:0005524">
    <property type="term" value="F:ATP binding"/>
    <property type="evidence" value="ECO:0007669"/>
    <property type="project" value="UniProtKB-UniRule"/>
</dbReference>
<dbReference type="InterPro" id="IPR027417">
    <property type="entry name" value="P-loop_NTPase"/>
</dbReference>
<evidence type="ECO:0000256" key="8">
    <source>
        <dbReference type="ARBA" id="ARBA00022840"/>
    </source>
</evidence>
<dbReference type="InterPro" id="IPR040498">
    <property type="entry name" value="PriA_CRR"/>
</dbReference>
<reference evidence="15 17" key="2">
    <citation type="journal article" date="2020" name="Int. J. Syst. Evol. Microbiol.">
        <title>Vagococcus xieshaowenii sp. nov., isolated from snow finch (Montifringilla taczanowskii) cloacal content.</title>
        <authorList>
            <person name="Ge Y."/>
            <person name="Yang J."/>
            <person name="Lai X.H."/>
            <person name="Zhang G."/>
            <person name="Jin D."/>
            <person name="Lu S."/>
            <person name="Wang B."/>
            <person name="Huang Y."/>
            <person name="Huang Y."/>
            <person name="Ren Z."/>
            <person name="Zhang X."/>
            <person name="Xu J."/>
        </authorList>
    </citation>
    <scope>NUCLEOTIDE SEQUENCE [LARGE SCALE GENOMIC DNA]</scope>
    <source>
        <strain evidence="15">Personal::cf-49</strain>
        <strain evidence="17">personal::cf-49</strain>
    </source>
</reference>
<dbReference type="Proteomes" id="UP000297725">
    <property type="component" value="Unassembled WGS sequence"/>
</dbReference>
<keyword evidence="17" id="KW-1185">Reference proteome</keyword>
<dbReference type="GO" id="GO:0003677">
    <property type="term" value="F:DNA binding"/>
    <property type="evidence" value="ECO:0007669"/>
    <property type="project" value="UniProtKB-UniRule"/>
</dbReference>
<dbReference type="CDD" id="cd18804">
    <property type="entry name" value="SF2_C_priA"/>
    <property type="match status" value="1"/>
</dbReference>
<feature type="binding site" evidence="12">
    <location>
        <position position="540"/>
    </location>
    <ligand>
        <name>Zn(2+)</name>
        <dbReference type="ChEBI" id="CHEBI:29105"/>
        <label>2</label>
    </ligand>
</feature>
<feature type="binding site" evidence="12">
    <location>
        <position position="556"/>
    </location>
    <ligand>
        <name>Zn(2+)</name>
        <dbReference type="ChEBI" id="CHEBI:29105"/>
        <label>1</label>
    </ligand>
</feature>
<dbReference type="Gene3D" id="3.40.1440.60">
    <property type="entry name" value="PriA, 3(prime) DNA-binding domain"/>
    <property type="match status" value="1"/>
</dbReference>
<dbReference type="Gene3D" id="3.40.50.300">
    <property type="entry name" value="P-loop containing nucleotide triphosphate hydrolases"/>
    <property type="match status" value="2"/>
</dbReference>
<dbReference type="Pfam" id="PF04851">
    <property type="entry name" value="ResIII"/>
    <property type="match status" value="1"/>
</dbReference>